<protein>
    <recommendedName>
        <fullName evidence="5">Cytochrome C551</fullName>
    </recommendedName>
</protein>
<evidence type="ECO:0000313" key="3">
    <source>
        <dbReference type="EMBL" id="GGI52040.1"/>
    </source>
</evidence>
<evidence type="ECO:0000256" key="1">
    <source>
        <dbReference type="SAM" id="MobiDB-lite"/>
    </source>
</evidence>
<evidence type="ECO:0000256" key="2">
    <source>
        <dbReference type="SAM" id="SignalP"/>
    </source>
</evidence>
<organism evidence="3 4">
    <name type="scientific">Mucilaginibacter galii</name>
    <dbReference type="NCBI Taxonomy" id="2005073"/>
    <lineage>
        <taxon>Bacteria</taxon>
        <taxon>Pseudomonadati</taxon>
        <taxon>Bacteroidota</taxon>
        <taxon>Sphingobacteriia</taxon>
        <taxon>Sphingobacteriales</taxon>
        <taxon>Sphingobacteriaceae</taxon>
        <taxon>Mucilaginibacter</taxon>
    </lineage>
</organism>
<feature type="chain" id="PRO_5037541666" description="Cytochrome C551" evidence="2">
    <location>
        <begin position="20"/>
        <end position="105"/>
    </location>
</feature>
<feature type="signal peptide" evidence="2">
    <location>
        <begin position="1"/>
        <end position="19"/>
    </location>
</feature>
<dbReference type="EMBL" id="BMDO01000010">
    <property type="protein sequence ID" value="GGI52040.1"/>
    <property type="molecule type" value="Genomic_DNA"/>
</dbReference>
<sequence>MKKVILMILLGAGVSVMTACNSGSASKDGVDSVREVTNYDVSNKDTSKTMTTTGGATLLDYSGSGGVKTPKGKPTARTNMDAPIIAATPTPVAVADTAKKDTTKK</sequence>
<evidence type="ECO:0000313" key="4">
    <source>
        <dbReference type="Proteomes" id="UP000662074"/>
    </source>
</evidence>
<proteinExistence type="predicted"/>
<keyword evidence="2" id="KW-0732">Signal</keyword>
<comment type="caution">
    <text evidence="3">The sequence shown here is derived from an EMBL/GenBank/DDBJ whole genome shotgun (WGS) entry which is preliminary data.</text>
</comment>
<dbReference type="PROSITE" id="PS51257">
    <property type="entry name" value="PROKAR_LIPOPROTEIN"/>
    <property type="match status" value="1"/>
</dbReference>
<dbReference type="RefSeq" id="WP_188418154.1">
    <property type="nucleotide sequence ID" value="NZ_BMDO01000010.1"/>
</dbReference>
<dbReference type="Proteomes" id="UP000662074">
    <property type="component" value="Unassembled WGS sequence"/>
</dbReference>
<feature type="region of interest" description="Disordered" evidence="1">
    <location>
        <begin position="62"/>
        <end position="84"/>
    </location>
</feature>
<dbReference type="AlphaFoldDB" id="A0A917N2K3"/>
<name>A0A917N2K3_9SPHI</name>
<reference evidence="3" key="1">
    <citation type="journal article" date="2014" name="Int. J. Syst. Evol. Microbiol.">
        <title>Complete genome sequence of Corynebacterium casei LMG S-19264T (=DSM 44701T), isolated from a smear-ripened cheese.</title>
        <authorList>
            <consortium name="US DOE Joint Genome Institute (JGI-PGF)"/>
            <person name="Walter F."/>
            <person name="Albersmeier A."/>
            <person name="Kalinowski J."/>
            <person name="Ruckert C."/>
        </authorList>
    </citation>
    <scope>NUCLEOTIDE SEQUENCE</scope>
    <source>
        <strain evidence="3">CCM 8711</strain>
    </source>
</reference>
<keyword evidence="4" id="KW-1185">Reference proteome</keyword>
<evidence type="ECO:0008006" key="5">
    <source>
        <dbReference type="Google" id="ProtNLM"/>
    </source>
</evidence>
<gene>
    <name evidence="3" type="ORF">GCM10011425_32520</name>
</gene>
<reference evidence="3" key="2">
    <citation type="submission" date="2020-09" db="EMBL/GenBank/DDBJ databases">
        <authorList>
            <person name="Sun Q."/>
            <person name="Sedlacek I."/>
        </authorList>
    </citation>
    <scope>NUCLEOTIDE SEQUENCE</scope>
    <source>
        <strain evidence="3">CCM 8711</strain>
    </source>
</reference>
<accession>A0A917N2K3</accession>